<accession>D0NZ32</accession>
<proteinExistence type="predicted"/>
<evidence type="ECO:0008006" key="5">
    <source>
        <dbReference type="Google" id="ProtNLM"/>
    </source>
</evidence>
<dbReference type="AlphaFoldDB" id="D0NZ32"/>
<sequence>MEIVAAMLLLGLTLFCLLRHDGRVPTAMAKLRYRYRTSDPPADSKPRQQNPQQRHGNVSGGSVQMRRQLRKLTTCNILRSWSRRARCMSAFVTRLSWHGALH</sequence>
<feature type="region of interest" description="Disordered" evidence="1">
    <location>
        <begin position="35"/>
        <end position="67"/>
    </location>
</feature>
<name>D0NZ32_PHYIT</name>
<dbReference type="GeneID" id="9477259"/>
<feature type="chain" id="PRO_5003013815" description="Secreted RxLR effector peptide protein" evidence="2">
    <location>
        <begin position="23"/>
        <end position="102"/>
    </location>
</feature>
<evidence type="ECO:0000313" key="4">
    <source>
        <dbReference type="Proteomes" id="UP000006643"/>
    </source>
</evidence>
<evidence type="ECO:0000256" key="2">
    <source>
        <dbReference type="SAM" id="SignalP"/>
    </source>
</evidence>
<dbReference type="EMBL" id="DS028193">
    <property type="protein sequence ID" value="EEY68819.1"/>
    <property type="molecule type" value="Genomic_DNA"/>
</dbReference>
<dbReference type="Proteomes" id="UP000006643">
    <property type="component" value="Unassembled WGS sequence"/>
</dbReference>
<protein>
    <recommendedName>
        <fullName evidence="5">Secreted RxLR effector peptide protein</fullName>
    </recommendedName>
</protein>
<dbReference type="KEGG" id="pif:PITG_23139"/>
<dbReference type="InParanoid" id="D0NZ32"/>
<gene>
    <name evidence="3" type="ORF">PITG_23139</name>
</gene>
<organism evidence="3 4">
    <name type="scientific">Phytophthora infestans (strain T30-4)</name>
    <name type="common">Potato late blight agent</name>
    <dbReference type="NCBI Taxonomy" id="403677"/>
    <lineage>
        <taxon>Eukaryota</taxon>
        <taxon>Sar</taxon>
        <taxon>Stramenopiles</taxon>
        <taxon>Oomycota</taxon>
        <taxon>Peronosporomycetes</taxon>
        <taxon>Peronosporales</taxon>
        <taxon>Peronosporaceae</taxon>
        <taxon>Phytophthora</taxon>
    </lineage>
</organism>
<dbReference type="RefSeq" id="XP_002997369.1">
    <property type="nucleotide sequence ID" value="XM_002997323.1"/>
</dbReference>
<dbReference type="HOGENOM" id="CLU_2282953_0_0_1"/>
<keyword evidence="4" id="KW-1185">Reference proteome</keyword>
<reference evidence="4" key="1">
    <citation type="journal article" date="2009" name="Nature">
        <title>Genome sequence and analysis of the Irish potato famine pathogen Phytophthora infestans.</title>
        <authorList>
            <consortium name="The Broad Institute Genome Sequencing Platform"/>
            <person name="Haas B.J."/>
            <person name="Kamoun S."/>
            <person name="Zody M.C."/>
            <person name="Jiang R.H."/>
            <person name="Handsaker R.E."/>
            <person name="Cano L.M."/>
            <person name="Grabherr M."/>
            <person name="Kodira C.D."/>
            <person name="Raffaele S."/>
            <person name="Torto-Alalibo T."/>
            <person name="Bozkurt T.O."/>
            <person name="Ah-Fong A.M."/>
            <person name="Alvarado L."/>
            <person name="Anderson V.L."/>
            <person name="Armstrong M.R."/>
            <person name="Avrova A."/>
            <person name="Baxter L."/>
            <person name="Beynon J."/>
            <person name="Boevink P.C."/>
            <person name="Bollmann S.R."/>
            <person name="Bos J.I."/>
            <person name="Bulone V."/>
            <person name="Cai G."/>
            <person name="Cakir C."/>
            <person name="Carrington J.C."/>
            <person name="Chawner M."/>
            <person name="Conti L."/>
            <person name="Costanzo S."/>
            <person name="Ewan R."/>
            <person name="Fahlgren N."/>
            <person name="Fischbach M.A."/>
            <person name="Fugelstad J."/>
            <person name="Gilroy E.M."/>
            <person name="Gnerre S."/>
            <person name="Green P.J."/>
            <person name="Grenville-Briggs L.J."/>
            <person name="Griffith J."/>
            <person name="Grunwald N.J."/>
            <person name="Horn K."/>
            <person name="Horner N.R."/>
            <person name="Hu C.H."/>
            <person name="Huitema E."/>
            <person name="Jeong D.H."/>
            <person name="Jones A.M."/>
            <person name="Jones J.D."/>
            <person name="Jones R.W."/>
            <person name="Karlsson E.K."/>
            <person name="Kunjeti S.G."/>
            <person name="Lamour K."/>
            <person name="Liu Z."/>
            <person name="Ma L."/>
            <person name="Maclean D."/>
            <person name="Chibucos M.C."/>
            <person name="McDonald H."/>
            <person name="McWalters J."/>
            <person name="Meijer H.J."/>
            <person name="Morgan W."/>
            <person name="Morris P.F."/>
            <person name="Munro C.A."/>
            <person name="O'Neill K."/>
            <person name="Ospina-Giraldo M."/>
            <person name="Pinzon A."/>
            <person name="Pritchard L."/>
            <person name="Ramsahoye B."/>
            <person name="Ren Q."/>
            <person name="Restrepo S."/>
            <person name="Roy S."/>
            <person name="Sadanandom A."/>
            <person name="Savidor A."/>
            <person name="Schornack S."/>
            <person name="Schwartz D.C."/>
            <person name="Schumann U.D."/>
            <person name="Schwessinger B."/>
            <person name="Seyer L."/>
            <person name="Sharpe T."/>
            <person name="Silvar C."/>
            <person name="Song J."/>
            <person name="Studholme D.J."/>
            <person name="Sykes S."/>
            <person name="Thines M."/>
            <person name="van de Vondervoort P.J."/>
            <person name="Phuntumart V."/>
            <person name="Wawra S."/>
            <person name="Weide R."/>
            <person name="Win J."/>
            <person name="Young C."/>
            <person name="Zhou S."/>
            <person name="Fry W."/>
            <person name="Meyers B.C."/>
            <person name="van West P."/>
            <person name="Ristaino J."/>
            <person name="Govers F."/>
            <person name="Birch P.R."/>
            <person name="Whisson S.C."/>
            <person name="Judelson H.S."/>
            <person name="Nusbaum C."/>
        </authorList>
    </citation>
    <scope>NUCLEOTIDE SEQUENCE [LARGE SCALE GENOMIC DNA]</scope>
    <source>
        <strain evidence="4">T30-4</strain>
    </source>
</reference>
<dbReference type="VEuPathDB" id="FungiDB:PITG_23139"/>
<evidence type="ECO:0000313" key="3">
    <source>
        <dbReference type="EMBL" id="EEY68819.1"/>
    </source>
</evidence>
<feature type="compositionally biased region" description="Polar residues" evidence="1">
    <location>
        <begin position="47"/>
        <end position="62"/>
    </location>
</feature>
<keyword evidence="2" id="KW-0732">Signal</keyword>
<feature type="signal peptide" evidence="2">
    <location>
        <begin position="1"/>
        <end position="22"/>
    </location>
</feature>
<evidence type="ECO:0000256" key="1">
    <source>
        <dbReference type="SAM" id="MobiDB-lite"/>
    </source>
</evidence>